<evidence type="ECO:0000256" key="3">
    <source>
        <dbReference type="SAM" id="Phobius"/>
    </source>
</evidence>
<dbReference type="GO" id="GO:0009847">
    <property type="term" value="P:spore germination"/>
    <property type="evidence" value="ECO:0007669"/>
    <property type="project" value="InterPro"/>
</dbReference>
<name>A0A3M8D7G6_9BACL</name>
<dbReference type="InterPro" id="IPR004995">
    <property type="entry name" value="Spore_Ger"/>
</dbReference>
<dbReference type="InterPro" id="IPR050768">
    <property type="entry name" value="UPF0353/GerABKA_families"/>
</dbReference>
<keyword evidence="2 3" id="KW-0472">Membrane</keyword>
<reference evidence="4 5" key="1">
    <citation type="submission" date="2018-10" db="EMBL/GenBank/DDBJ databases">
        <title>Phylogenomics of Brevibacillus.</title>
        <authorList>
            <person name="Dunlap C."/>
        </authorList>
    </citation>
    <scope>NUCLEOTIDE SEQUENCE [LARGE SCALE GENOMIC DNA]</scope>
    <source>
        <strain evidence="4 5">JCM 15774</strain>
    </source>
</reference>
<sequence length="464" mass="51236">MLEKNTYIFSSFGKAISKLSQMEILMDNREIRDHHLIRQFENNADFKREYSEMCGVEVLICYLDSLVDTAASVELKKLMRELNVSPDSWKPLDAKINVGIDQLENAILTGHLVILHATGSLVLKPKMRQLERSVTSPESETSIQGSSDAFTESVLSNIGILRKHLRSSRLHIQEMDMGEISRRKIAVCYLPGTPSESIAKRILALLSARKNREINSVQDLAKALGQRYWSPVPLFFTSELPEDTSTLLLKGRVVLLLDQLPFALVTPTIISDLWTVDSDKNMSQSIVVTLCTLRIIGILISLLVPGLYVALVSVNPELFRIEMALSVAMSREGVPYPAIIEMILMLIVIEMIVSASIRLPKTVGPTITMVGGIILGQAAVQAQIVSNLLLIVLSATVISNYTFVGTQNALMIRLFKYCNVLLGSIFGVLGILAGLVGTLFYFASITSFQVPFLGFGMRAEGTDE</sequence>
<evidence type="ECO:0000256" key="2">
    <source>
        <dbReference type="ARBA" id="ARBA00023136"/>
    </source>
</evidence>
<dbReference type="PANTHER" id="PTHR22550">
    <property type="entry name" value="SPORE GERMINATION PROTEIN"/>
    <property type="match status" value="1"/>
</dbReference>
<feature type="transmembrane region" description="Helical" evidence="3">
    <location>
        <begin position="334"/>
        <end position="355"/>
    </location>
</feature>
<organism evidence="4 5">
    <name type="scientific">Brevibacillus nitrificans</name>
    <dbReference type="NCBI Taxonomy" id="651560"/>
    <lineage>
        <taxon>Bacteria</taxon>
        <taxon>Bacillati</taxon>
        <taxon>Bacillota</taxon>
        <taxon>Bacilli</taxon>
        <taxon>Bacillales</taxon>
        <taxon>Paenibacillaceae</taxon>
        <taxon>Brevibacillus</taxon>
    </lineage>
</organism>
<comment type="similarity">
    <text evidence="1">Belongs to the GerABKA family.</text>
</comment>
<comment type="caution">
    <text evidence="4">The sequence shown here is derived from an EMBL/GenBank/DDBJ whole genome shotgun (WGS) entry which is preliminary data.</text>
</comment>
<keyword evidence="3" id="KW-1133">Transmembrane helix</keyword>
<protein>
    <submittedName>
        <fullName evidence="4">Spore gernimation protein GerA</fullName>
    </submittedName>
</protein>
<accession>A0A3M8D7G6</accession>
<dbReference type="EMBL" id="RHHU01000011">
    <property type="protein sequence ID" value="RNB83205.1"/>
    <property type="molecule type" value="Genomic_DNA"/>
</dbReference>
<feature type="transmembrane region" description="Helical" evidence="3">
    <location>
        <begin position="386"/>
        <end position="405"/>
    </location>
</feature>
<dbReference type="Pfam" id="PF03323">
    <property type="entry name" value="GerA"/>
    <property type="match status" value="1"/>
</dbReference>
<feature type="transmembrane region" description="Helical" evidence="3">
    <location>
        <begin position="286"/>
        <end position="314"/>
    </location>
</feature>
<feature type="transmembrane region" description="Helical" evidence="3">
    <location>
        <begin position="417"/>
        <end position="443"/>
    </location>
</feature>
<evidence type="ECO:0000256" key="1">
    <source>
        <dbReference type="ARBA" id="ARBA00005278"/>
    </source>
</evidence>
<proteinExistence type="inferred from homology"/>
<dbReference type="PIRSF" id="PIRSF005690">
    <property type="entry name" value="GerBA"/>
    <property type="match status" value="1"/>
</dbReference>
<gene>
    <name evidence="4" type="ORF">EDM59_19420</name>
</gene>
<dbReference type="Proteomes" id="UP000269573">
    <property type="component" value="Unassembled WGS sequence"/>
</dbReference>
<evidence type="ECO:0000313" key="4">
    <source>
        <dbReference type="EMBL" id="RNB83205.1"/>
    </source>
</evidence>
<evidence type="ECO:0000313" key="5">
    <source>
        <dbReference type="Proteomes" id="UP000269573"/>
    </source>
</evidence>
<dbReference type="AlphaFoldDB" id="A0A3M8D7G6"/>
<dbReference type="GO" id="GO:0016020">
    <property type="term" value="C:membrane"/>
    <property type="evidence" value="ECO:0007669"/>
    <property type="project" value="InterPro"/>
</dbReference>
<keyword evidence="3" id="KW-0812">Transmembrane</keyword>
<keyword evidence="5" id="KW-1185">Reference proteome</keyword>
<dbReference type="PANTHER" id="PTHR22550:SF5">
    <property type="entry name" value="LEUCINE ZIPPER PROTEIN 4"/>
    <property type="match status" value="1"/>
</dbReference>